<dbReference type="PANTHER" id="PTHR37312">
    <property type="entry name" value="MEMBRANE-BOUND ACYLTRANSFERASE YKRP-RELATED"/>
    <property type="match status" value="1"/>
</dbReference>
<organism evidence="3 4">
    <name type="scientific">Pyxidicoccus fallax</name>
    <dbReference type="NCBI Taxonomy" id="394095"/>
    <lineage>
        <taxon>Bacteria</taxon>
        <taxon>Pseudomonadati</taxon>
        <taxon>Myxococcota</taxon>
        <taxon>Myxococcia</taxon>
        <taxon>Myxococcales</taxon>
        <taxon>Cystobacterineae</taxon>
        <taxon>Myxococcaceae</taxon>
        <taxon>Pyxidicoccus</taxon>
    </lineage>
</organism>
<dbReference type="RefSeq" id="WP_169350069.1">
    <property type="nucleotide sequence ID" value="NZ_JABBJJ010000276.1"/>
</dbReference>
<keyword evidence="1" id="KW-1133">Transmembrane helix</keyword>
<reference evidence="3 4" key="1">
    <citation type="submission" date="2020-04" db="EMBL/GenBank/DDBJ databases">
        <title>Draft genome of Pyxidicoccus fallax type strain.</title>
        <authorList>
            <person name="Whitworth D.E."/>
        </authorList>
    </citation>
    <scope>NUCLEOTIDE SEQUENCE [LARGE SCALE GENOMIC DNA]</scope>
    <source>
        <strain evidence="3 4">DSM 14698</strain>
    </source>
</reference>
<feature type="transmembrane region" description="Helical" evidence="1">
    <location>
        <begin position="134"/>
        <end position="154"/>
    </location>
</feature>
<dbReference type="InterPro" id="IPR052734">
    <property type="entry name" value="Nod_factor_acetyltransferase"/>
</dbReference>
<keyword evidence="4" id="KW-1185">Reference proteome</keyword>
<evidence type="ECO:0000256" key="1">
    <source>
        <dbReference type="SAM" id="Phobius"/>
    </source>
</evidence>
<feature type="transmembrane region" description="Helical" evidence="1">
    <location>
        <begin position="69"/>
        <end position="89"/>
    </location>
</feature>
<keyword evidence="3" id="KW-0012">Acyltransferase</keyword>
<name>A0A848LSE6_9BACT</name>
<dbReference type="EMBL" id="JABBJJ010000276">
    <property type="protein sequence ID" value="NMO20865.1"/>
    <property type="molecule type" value="Genomic_DNA"/>
</dbReference>
<dbReference type="Proteomes" id="UP000518300">
    <property type="component" value="Unassembled WGS sequence"/>
</dbReference>
<proteinExistence type="predicted"/>
<evidence type="ECO:0000313" key="3">
    <source>
        <dbReference type="EMBL" id="NMO20865.1"/>
    </source>
</evidence>
<keyword evidence="1" id="KW-0812">Transmembrane</keyword>
<feature type="domain" description="Acyltransferase 3" evidence="2">
    <location>
        <begin position="12"/>
        <end position="304"/>
    </location>
</feature>
<evidence type="ECO:0000259" key="2">
    <source>
        <dbReference type="Pfam" id="PF01757"/>
    </source>
</evidence>
<keyword evidence="3" id="KW-0808">Transferase</keyword>
<protein>
    <submittedName>
        <fullName evidence="3">Acyltransferase</fullName>
    </submittedName>
</protein>
<accession>A0A848LSE6</accession>
<feature type="transmembrane region" description="Helical" evidence="1">
    <location>
        <begin position="7"/>
        <end position="27"/>
    </location>
</feature>
<feature type="transmembrane region" description="Helical" evidence="1">
    <location>
        <begin position="109"/>
        <end position="127"/>
    </location>
</feature>
<comment type="caution">
    <text evidence="3">The sequence shown here is derived from an EMBL/GenBank/DDBJ whole genome shotgun (WGS) entry which is preliminary data.</text>
</comment>
<dbReference type="Pfam" id="PF01757">
    <property type="entry name" value="Acyl_transf_3"/>
    <property type="match status" value="1"/>
</dbReference>
<gene>
    <name evidence="3" type="ORF">HG543_39375</name>
</gene>
<sequence length="332" mass="36582">MTTAGRVPLFENTRAVLIILVVMGHSLEPLLSREPLARALYTALYLFHIPAFAFLSGHLSRAALDRKSLASIAWSLLAPLVIFQVLYVAFDAWVLGRGLSRHWLFQPYWLLWFLWSLACWRLMLPLLRRLPMPLGVSVAIALGAGLLPWIGYLFGLSRTFVFLPCFIAGHLARREWLLANAPHRRALAVALFAALGGCVWAMATGRVATPDPAWLYGSASYAALGVKPFTGIATRFALLCGALVFTWAVFILCPRNESALTRLGGRSLAPFLLHGFVVRSVEKWGGYSVPHGATGVLFVLLGGGILAVLLGHPLIVRATRPLWEPRRLLQRT</sequence>
<feature type="transmembrane region" description="Helical" evidence="1">
    <location>
        <begin position="39"/>
        <end position="57"/>
    </location>
</feature>
<dbReference type="PANTHER" id="PTHR37312:SF1">
    <property type="entry name" value="MEMBRANE-BOUND ACYLTRANSFERASE YKRP-RELATED"/>
    <property type="match status" value="1"/>
</dbReference>
<feature type="transmembrane region" description="Helical" evidence="1">
    <location>
        <begin position="186"/>
        <end position="209"/>
    </location>
</feature>
<feature type="transmembrane region" description="Helical" evidence="1">
    <location>
        <begin position="293"/>
        <end position="316"/>
    </location>
</feature>
<dbReference type="InterPro" id="IPR002656">
    <property type="entry name" value="Acyl_transf_3_dom"/>
</dbReference>
<dbReference type="AlphaFoldDB" id="A0A848LSE6"/>
<dbReference type="GO" id="GO:0016747">
    <property type="term" value="F:acyltransferase activity, transferring groups other than amino-acyl groups"/>
    <property type="evidence" value="ECO:0007669"/>
    <property type="project" value="InterPro"/>
</dbReference>
<evidence type="ECO:0000313" key="4">
    <source>
        <dbReference type="Proteomes" id="UP000518300"/>
    </source>
</evidence>
<keyword evidence="1" id="KW-0472">Membrane</keyword>
<feature type="transmembrane region" description="Helical" evidence="1">
    <location>
        <begin position="229"/>
        <end position="251"/>
    </location>
</feature>